<name>A0ACC0NE02_RHOML</name>
<dbReference type="Proteomes" id="UP001062846">
    <property type="component" value="Chromosome 6"/>
</dbReference>
<gene>
    <name evidence="1" type="ORF">RHMOL_Rhmol06G0190200</name>
</gene>
<reference evidence="1" key="1">
    <citation type="submission" date="2022-02" db="EMBL/GenBank/DDBJ databases">
        <title>Plant Genome Project.</title>
        <authorList>
            <person name="Zhang R.-G."/>
        </authorList>
    </citation>
    <scope>NUCLEOTIDE SEQUENCE</scope>
    <source>
        <strain evidence="1">AT1</strain>
    </source>
</reference>
<sequence>MAGNIRILDDEGELDAEEDERKPINGDPVVKDDEDEEDGIMAFSSAFLFCFSHCILFFVLSIQLVHCTCSPFIHGVEVVVRGGLHRQNKFSQSLSLNHDITDFSRSEASVIC</sequence>
<evidence type="ECO:0000313" key="2">
    <source>
        <dbReference type="Proteomes" id="UP001062846"/>
    </source>
</evidence>
<keyword evidence="2" id="KW-1185">Reference proteome</keyword>
<evidence type="ECO:0000313" key="1">
    <source>
        <dbReference type="EMBL" id="KAI8551486.1"/>
    </source>
</evidence>
<dbReference type="EMBL" id="CM046393">
    <property type="protein sequence ID" value="KAI8551486.1"/>
    <property type="molecule type" value="Genomic_DNA"/>
</dbReference>
<comment type="caution">
    <text evidence="1">The sequence shown here is derived from an EMBL/GenBank/DDBJ whole genome shotgun (WGS) entry which is preliminary data.</text>
</comment>
<protein>
    <submittedName>
        <fullName evidence="1">Uncharacterized protein</fullName>
    </submittedName>
</protein>
<proteinExistence type="predicted"/>
<accession>A0ACC0NE02</accession>
<organism evidence="1 2">
    <name type="scientific">Rhododendron molle</name>
    <name type="common">Chinese azalea</name>
    <name type="synonym">Azalea mollis</name>
    <dbReference type="NCBI Taxonomy" id="49168"/>
    <lineage>
        <taxon>Eukaryota</taxon>
        <taxon>Viridiplantae</taxon>
        <taxon>Streptophyta</taxon>
        <taxon>Embryophyta</taxon>
        <taxon>Tracheophyta</taxon>
        <taxon>Spermatophyta</taxon>
        <taxon>Magnoliopsida</taxon>
        <taxon>eudicotyledons</taxon>
        <taxon>Gunneridae</taxon>
        <taxon>Pentapetalae</taxon>
        <taxon>asterids</taxon>
        <taxon>Ericales</taxon>
        <taxon>Ericaceae</taxon>
        <taxon>Ericoideae</taxon>
        <taxon>Rhodoreae</taxon>
        <taxon>Rhododendron</taxon>
    </lineage>
</organism>